<keyword evidence="1" id="KW-0812">Transmembrane</keyword>
<proteinExistence type="predicted"/>
<evidence type="ECO:0000313" key="3">
    <source>
        <dbReference type="Proteomes" id="UP000785679"/>
    </source>
</evidence>
<protein>
    <submittedName>
        <fullName evidence="2">Uncharacterized protein</fullName>
    </submittedName>
</protein>
<gene>
    <name evidence="2" type="ORF">FGO68_gene12196</name>
</gene>
<dbReference type="AlphaFoldDB" id="A0A8J8P7Q3"/>
<dbReference type="EMBL" id="RRYP01000422">
    <property type="protein sequence ID" value="TNV87464.1"/>
    <property type="molecule type" value="Genomic_DNA"/>
</dbReference>
<keyword evidence="3" id="KW-1185">Reference proteome</keyword>
<name>A0A8J8P7Q3_HALGN</name>
<sequence>MSPLKDQSTSPQKSIISFLLIIFQSSASITNLMTMKRRQIFQSMSSRQLRKGQAFTQSLLKLPCLQSRQGPLFSQT</sequence>
<evidence type="ECO:0000256" key="1">
    <source>
        <dbReference type="SAM" id="Phobius"/>
    </source>
</evidence>
<dbReference type="Proteomes" id="UP000785679">
    <property type="component" value="Unassembled WGS sequence"/>
</dbReference>
<feature type="transmembrane region" description="Helical" evidence="1">
    <location>
        <begin position="15"/>
        <end position="34"/>
    </location>
</feature>
<organism evidence="2 3">
    <name type="scientific">Halteria grandinella</name>
    <dbReference type="NCBI Taxonomy" id="5974"/>
    <lineage>
        <taxon>Eukaryota</taxon>
        <taxon>Sar</taxon>
        <taxon>Alveolata</taxon>
        <taxon>Ciliophora</taxon>
        <taxon>Intramacronucleata</taxon>
        <taxon>Spirotrichea</taxon>
        <taxon>Stichotrichia</taxon>
        <taxon>Sporadotrichida</taxon>
        <taxon>Halteriidae</taxon>
        <taxon>Halteria</taxon>
    </lineage>
</organism>
<reference evidence="2" key="1">
    <citation type="submission" date="2019-06" db="EMBL/GenBank/DDBJ databases">
        <authorList>
            <person name="Zheng W."/>
        </authorList>
    </citation>
    <scope>NUCLEOTIDE SEQUENCE</scope>
    <source>
        <strain evidence="2">QDHG01</strain>
    </source>
</reference>
<keyword evidence="1" id="KW-0472">Membrane</keyword>
<accession>A0A8J8P7Q3</accession>
<keyword evidence="1" id="KW-1133">Transmembrane helix</keyword>
<comment type="caution">
    <text evidence="2">The sequence shown here is derived from an EMBL/GenBank/DDBJ whole genome shotgun (WGS) entry which is preliminary data.</text>
</comment>
<evidence type="ECO:0000313" key="2">
    <source>
        <dbReference type="EMBL" id="TNV87464.1"/>
    </source>
</evidence>